<keyword evidence="10" id="KW-0342">GTP-binding</keyword>
<dbReference type="Proteomes" id="UP001620645">
    <property type="component" value="Unassembled WGS sequence"/>
</dbReference>
<feature type="short sequence motif" description="Cx2C motif 2" evidence="18">
    <location>
        <begin position="274"/>
        <end position="277"/>
    </location>
</feature>
<dbReference type="Gene3D" id="3.40.50.300">
    <property type="entry name" value="P-loop containing nucleotide triphosphate hydrolases"/>
    <property type="match status" value="1"/>
</dbReference>
<evidence type="ECO:0000256" key="16">
    <source>
        <dbReference type="ARBA" id="ARBA00055320"/>
    </source>
</evidence>
<feature type="binding site" evidence="18">
    <location>
        <position position="237"/>
    </location>
    <ligand>
        <name>[2Fe-2S] cluster</name>
        <dbReference type="ChEBI" id="CHEBI:190135"/>
    </ligand>
</feature>
<keyword evidence="5 18" id="KW-0479">Metal-binding</keyword>
<evidence type="ECO:0000256" key="6">
    <source>
        <dbReference type="ARBA" id="ARBA00022741"/>
    </source>
</evidence>
<dbReference type="InterPro" id="IPR005225">
    <property type="entry name" value="Small_GTP-bd"/>
</dbReference>
<evidence type="ECO:0000256" key="17">
    <source>
        <dbReference type="ARBA" id="ARBA00064728"/>
    </source>
</evidence>
<dbReference type="GO" id="GO:0051539">
    <property type="term" value="F:4 iron, 4 sulfur cluster binding"/>
    <property type="evidence" value="ECO:0007669"/>
    <property type="project" value="UniProtKB-KW"/>
</dbReference>
<comment type="caution">
    <text evidence="18">Lacks conserved residue(s) required for the propagation of feature annotation.</text>
</comment>
<dbReference type="Pfam" id="PF05093">
    <property type="entry name" value="CIAPIN1"/>
    <property type="match status" value="1"/>
</dbReference>
<keyword evidence="8 18" id="KW-0411">Iron-sulfur</keyword>
<keyword evidence="6" id="KW-0547">Nucleotide-binding</keyword>
<keyword evidence="13" id="KW-0636">Prenylation</keyword>
<dbReference type="InterPro" id="IPR001806">
    <property type="entry name" value="Small_GTPase"/>
</dbReference>
<evidence type="ECO:0000256" key="12">
    <source>
        <dbReference type="ARBA" id="ARBA00023288"/>
    </source>
</evidence>
<dbReference type="SMART" id="SM00175">
    <property type="entry name" value="RAB"/>
    <property type="match status" value="1"/>
</dbReference>
<dbReference type="PROSITE" id="PS51421">
    <property type="entry name" value="RAS"/>
    <property type="match status" value="1"/>
</dbReference>
<gene>
    <name evidence="21" type="ORF">niasHS_013831</name>
</gene>
<comment type="domain">
    <text evidence="18">The N-terminal domain has structural similarity with S-adenosyl-L-methionine-dependent methyltransferases, but does not bind S-adenosyl-L-methionine. It is required for correct assembly of the 2 Fe-S clusters.</text>
</comment>
<comment type="subcellular location">
    <subcellularLocation>
        <location evidence="14">Cell projection</location>
        <location evidence="14">Pseudopodium membrane</location>
    </subcellularLocation>
    <subcellularLocation>
        <location evidence="18">Cytoplasm</location>
    </subcellularLocation>
    <subcellularLocation>
        <location evidence="18">Mitochondrion intermembrane space</location>
    </subcellularLocation>
    <subcellularLocation>
        <location evidence="15">Endomembrane system</location>
        <topology evidence="15">Lipid-anchor</topology>
    </subcellularLocation>
</comment>
<evidence type="ECO:0000256" key="13">
    <source>
        <dbReference type="ARBA" id="ARBA00023289"/>
    </source>
</evidence>
<evidence type="ECO:0000256" key="10">
    <source>
        <dbReference type="ARBA" id="ARBA00023134"/>
    </source>
</evidence>
<dbReference type="NCBIfam" id="TIGR00231">
    <property type="entry name" value="small_GTP"/>
    <property type="match status" value="1"/>
</dbReference>
<evidence type="ECO:0000256" key="9">
    <source>
        <dbReference type="ARBA" id="ARBA00023128"/>
    </source>
</evidence>
<comment type="subunit">
    <text evidence="17">Interacts (GTP-bound form) with RAB11FIP1, RAB11FIP2, RAB11FIP3 and RAB11FIP4. Interacts (via the hypervariable C-terminal region) with ITGB1 (via the cytoplasmic region); the interaction is GTP-dependent. Interacts with ITGAV. Associates with the integrin alpha-V/beta-1 heterodimer. Interacts with VPS33B.</text>
</comment>
<dbReference type="GO" id="GO:0009055">
    <property type="term" value="F:electron transfer activity"/>
    <property type="evidence" value="ECO:0007669"/>
    <property type="project" value="UniProtKB-UniRule"/>
</dbReference>
<evidence type="ECO:0000256" key="4">
    <source>
        <dbReference type="ARBA" id="ARBA00022490"/>
    </source>
</evidence>
<keyword evidence="7 18" id="KW-0408">Iron</keyword>
<evidence type="ECO:0000256" key="3">
    <source>
        <dbReference type="ARBA" id="ARBA00022485"/>
    </source>
</evidence>
<feature type="short sequence motif" description="Cx2C motif 1" evidence="18">
    <location>
        <begin position="263"/>
        <end position="266"/>
    </location>
</feature>
<comment type="domain">
    <text evidence="18">The C-terminal domain binds 2 Fe-S clusters but is otherwise mostly in an intrinsically disordered conformation.</text>
</comment>
<feature type="binding site" evidence="18">
    <location>
        <position position="216"/>
    </location>
    <ligand>
        <name>[2Fe-2S] cluster</name>
        <dbReference type="ChEBI" id="CHEBI:190135"/>
    </ligand>
</feature>
<keyword evidence="22" id="KW-1185">Reference proteome</keyword>
<dbReference type="AlphaFoldDB" id="A0ABD2IJ45"/>
<dbReference type="Pfam" id="PF00071">
    <property type="entry name" value="Ras"/>
    <property type="match status" value="1"/>
</dbReference>
<dbReference type="InterPro" id="IPR007785">
    <property type="entry name" value="Anamorsin"/>
</dbReference>
<dbReference type="PROSITE" id="PS51419">
    <property type="entry name" value="RAB"/>
    <property type="match status" value="1"/>
</dbReference>
<comment type="caution">
    <text evidence="21">The sequence shown here is derived from an EMBL/GenBank/DDBJ whole genome shotgun (WGS) entry which is preliminary data.</text>
</comment>
<feature type="binding site" evidence="18">
    <location>
        <position position="263"/>
    </location>
    <ligand>
        <name>[4Fe-4S] cluster</name>
        <dbReference type="ChEBI" id="CHEBI:49883"/>
    </ligand>
</feature>
<dbReference type="InterPro" id="IPR046408">
    <property type="entry name" value="CIAPIN1"/>
</dbReference>
<comment type="cofactor">
    <cofactor evidence="1 18">
        <name>[4Fe-4S] cluster</name>
        <dbReference type="ChEBI" id="CHEBI:49883"/>
    </cofactor>
</comment>
<comment type="similarity">
    <text evidence="2">Belongs to the small GTPase superfamily. Rab family.</text>
</comment>
<sequence length="301" mass="32725">MASQEDAYDYLFKVVLIGDPGVGKSNLLSRFTRNEFNLESKSAAGVDLFFEFSPSVKVDGKTVKAQIWDTAGQGRHQPIVSAFYRRAVGALLVYDISVRLTYENVGRWLKELRDHSDPNIVIMLVGNKSDLDNLRAVPTDEAKAYAERNQMAFIETSALDGTNVGAAFANILATICRSQSATAGSTPKIDINDDLIDEDALLEPEDLQRPEQSAACGVPSDGDEQSKKRRACKNCTCGLAEQMQTSDDTNGNTNNKMEAKSACGNCYLGDAFRCSTCPHLGKPPFKAGEDGTIKLASVDDF</sequence>
<feature type="binding site" evidence="18">
    <location>
        <position position="266"/>
    </location>
    <ligand>
        <name>[4Fe-4S] cluster</name>
        <dbReference type="ChEBI" id="CHEBI:49883"/>
    </ligand>
</feature>
<evidence type="ECO:0000313" key="21">
    <source>
        <dbReference type="EMBL" id="KAL3080159.1"/>
    </source>
</evidence>
<dbReference type="GO" id="GO:0046872">
    <property type="term" value="F:metal ion binding"/>
    <property type="evidence" value="ECO:0007669"/>
    <property type="project" value="UniProtKB-KW"/>
</dbReference>
<accession>A0ABD2IJ45</accession>
<dbReference type="SUPFAM" id="SSF52540">
    <property type="entry name" value="P-loop containing nucleoside triphosphate hydrolases"/>
    <property type="match status" value="1"/>
</dbReference>
<evidence type="ECO:0000259" key="20">
    <source>
        <dbReference type="Pfam" id="PF05093"/>
    </source>
</evidence>
<evidence type="ECO:0000256" key="1">
    <source>
        <dbReference type="ARBA" id="ARBA00001966"/>
    </source>
</evidence>
<comment type="cofactor">
    <cofactor evidence="18">
        <name>[2Fe-2S] cluster</name>
        <dbReference type="ChEBI" id="CHEBI:190135"/>
    </cofactor>
</comment>
<evidence type="ECO:0000256" key="2">
    <source>
        <dbReference type="ARBA" id="ARBA00006270"/>
    </source>
</evidence>
<dbReference type="InterPro" id="IPR050209">
    <property type="entry name" value="Rab_GTPases_membrane_traffic"/>
</dbReference>
<dbReference type="GO" id="GO:0005525">
    <property type="term" value="F:GTP binding"/>
    <property type="evidence" value="ECO:0007669"/>
    <property type="project" value="UniProtKB-KW"/>
</dbReference>
<dbReference type="CDD" id="cd01868">
    <property type="entry name" value="Rab11_like"/>
    <property type="match status" value="1"/>
</dbReference>
<evidence type="ECO:0000256" key="15">
    <source>
        <dbReference type="ARBA" id="ARBA00037868"/>
    </source>
</evidence>
<feature type="region of interest" description="Fe-S binding site B" evidence="18">
    <location>
        <begin position="263"/>
        <end position="277"/>
    </location>
</feature>
<dbReference type="GO" id="GO:0012505">
    <property type="term" value="C:endomembrane system"/>
    <property type="evidence" value="ECO:0007669"/>
    <property type="project" value="UniProtKB-SubCell"/>
</dbReference>
<dbReference type="SMART" id="SM00174">
    <property type="entry name" value="RHO"/>
    <property type="match status" value="1"/>
</dbReference>
<comment type="function">
    <text evidence="16">The small GTPases Rab are key regulators of intracellular membrane trafficking, from the formation of transport vesicles to their fusion with membranes. Rabs cycle between an inactive GDP-bound form and an active GTP-bound form that is able to recruit to membranes different set of downstream effectors directly responsible for vesicle formation, movement, tethering and fusion. RAB25 regulates epithelial cell differentiation, proliferation and survival, thereby playing key roles in tumorigenesis. Promotes invasive migration of cells in which it functions to localize and maintain integrin alpha-V/beta-1 at the tips of extending pseudopodia. Involved in the regulation of epithelial morphogenesis through the control of CLDN4 expression and localization at tight junctions. May selectively regulate the apical recycling pathway. Together with MYO5B regulates transcytosis.</text>
</comment>
<evidence type="ECO:0000256" key="8">
    <source>
        <dbReference type="ARBA" id="ARBA00023014"/>
    </source>
</evidence>
<evidence type="ECO:0000256" key="7">
    <source>
        <dbReference type="ARBA" id="ARBA00023004"/>
    </source>
</evidence>
<feature type="binding site" evidence="18">
    <location>
        <position position="232"/>
    </location>
    <ligand>
        <name>[2Fe-2S] cluster</name>
        <dbReference type="ChEBI" id="CHEBI:190135"/>
    </ligand>
</feature>
<evidence type="ECO:0000313" key="22">
    <source>
        <dbReference type="Proteomes" id="UP001620645"/>
    </source>
</evidence>
<proteinExistence type="inferred from homology"/>
<evidence type="ECO:0000256" key="19">
    <source>
        <dbReference type="SAM" id="MobiDB-lite"/>
    </source>
</evidence>
<name>A0ABD2IJ45_HETSC</name>
<comment type="similarity">
    <text evidence="18">Belongs to the anamorsin family.</text>
</comment>
<evidence type="ECO:0000256" key="14">
    <source>
        <dbReference type="ARBA" id="ARBA00037836"/>
    </source>
</evidence>
<dbReference type="InterPro" id="IPR027417">
    <property type="entry name" value="P-loop_NTPase"/>
</dbReference>
<comment type="function">
    <text evidence="18">Component of the cytosolic iron-sulfur (Fe-S) protein assembly (CIA) machinery. Required for the maturation of extramitochondrial Fe-S proteins. Part of an electron transfer chain functioning in an early step of cytosolic Fe-S biogenesis, facilitating the de novo assembly of a [4Fe-4S] cluster on the cytosolic Fe-S scaffold complex. Electrons are transferred from NADPH via a FAD- and FMN-containing diflavin oxidoreductase. Together with the diflavin oxidoreductase, also required for the assembly of the diferric tyrosyl radical cofactor of ribonucleotide reductase (RNR), probably by providing electrons for reduction during radical cofactor maturation in the catalytic small subunit.</text>
</comment>
<dbReference type="GO" id="GO:0005758">
    <property type="term" value="C:mitochondrial intermembrane space"/>
    <property type="evidence" value="ECO:0007669"/>
    <property type="project" value="UniProtKB-SubCell"/>
</dbReference>
<dbReference type="GO" id="GO:0051537">
    <property type="term" value="F:2 iron, 2 sulfur cluster binding"/>
    <property type="evidence" value="ECO:0007669"/>
    <property type="project" value="UniProtKB-UniRule"/>
</dbReference>
<keyword evidence="11" id="KW-0472">Membrane</keyword>
<dbReference type="FunFam" id="3.40.50.300:FF:000067">
    <property type="entry name" value="ras-related protein RABA1f"/>
    <property type="match status" value="1"/>
</dbReference>
<feature type="binding site" evidence="18">
    <location>
        <position position="235"/>
    </location>
    <ligand>
        <name>[2Fe-2S] cluster</name>
        <dbReference type="ChEBI" id="CHEBI:190135"/>
    </ligand>
</feature>
<feature type="binding site" evidence="18">
    <location>
        <position position="274"/>
    </location>
    <ligand>
        <name>[4Fe-4S] cluster</name>
        <dbReference type="ChEBI" id="CHEBI:49883"/>
    </ligand>
</feature>
<evidence type="ECO:0000256" key="18">
    <source>
        <dbReference type="HAMAP-Rule" id="MF_03115"/>
    </source>
</evidence>
<feature type="region of interest" description="Disordered" evidence="19">
    <location>
        <begin position="207"/>
        <end position="226"/>
    </location>
</feature>
<dbReference type="EMBL" id="JBICCN010000297">
    <property type="protein sequence ID" value="KAL3080159.1"/>
    <property type="molecule type" value="Genomic_DNA"/>
</dbReference>
<feature type="binding site" evidence="18">
    <location>
        <position position="277"/>
    </location>
    <ligand>
        <name>[4Fe-4S] cluster</name>
        <dbReference type="ChEBI" id="CHEBI:49883"/>
    </ligand>
</feature>
<keyword evidence="18" id="KW-0001">2Fe-2S</keyword>
<keyword evidence="12" id="KW-0449">Lipoprotein</keyword>
<keyword evidence="4 18" id="KW-0963">Cytoplasm</keyword>
<reference evidence="21 22" key="1">
    <citation type="submission" date="2024-10" db="EMBL/GenBank/DDBJ databases">
        <authorList>
            <person name="Kim D."/>
        </authorList>
    </citation>
    <scope>NUCLEOTIDE SEQUENCE [LARGE SCALE GENOMIC DNA]</scope>
    <source>
        <strain evidence="21">Taebaek</strain>
    </source>
</reference>
<comment type="subunit">
    <text evidence="18">Monomer.</text>
</comment>
<evidence type="ECO:0000256" key="5">
    <source>
        <dbReference type="ARBA" id="ARBA00022723"/>
    </source>
</evidence>
<organism evidence="21 22">
    <name type="scientific">Heterodera schachtii</name>
    <name type="common">Sugarbeet cyst nematode worm</name>
    <name type="synonym">Tylenchus schachtii</name>
    <dbReference type="NCBI Taxonomy" id="97005"/>
    <lineage>
        <taxon>Eukaryota</taxon>
        <taxon>Metazoa</taxon>
        <taxon>Ecdysozoa</taxon>
        <taxon>Nematoda</taxon>
        <taxon>Chromadorea</taxon>
        <taxon>Rhabditida</taxon>
        <taxon>Tylenchina</taxon>
        <taxon>Tylenchomorpha</taxon>
        <taxon>Tylenchoidea</taxon>
        <taxon>Heteroderidae</taxon>
        <taxon>Heteroderinae</taxon>
        <taxon>Heterodera</taxon>
    </lineage>
</organism>
<protein>
    <recommendedName>
        <fullName evidence="18">Anamorsin homolog</fullName>
    </recommendedName>
    <alternativeName>
        <fullName evidence="18">Fe-S cluster assembly protein DRE2 homolog</fullName>
    </alternativeName>
</protein>
<dbReference type="GO" id="GO:0031260">
    <property type="term" value="C:pseudopodium membrane"/>
    <property type="evidence" value="ECO:0007669"/>
    <property type="project" value="UniProtKB-SubCell"/>
</dbReference>
<dbReference type="PANTHER" id="PTHR47979">
    <property type="entry name" value="DRAB11-RELATED"/>
    <property type="match status" value="1"/>
</dbReference>
<dbReference type="GO" id="GO:0016226">
    <property type="term" value="P:iron-sulfur cluster assembly"/>
    <property type="evidence" value="ECO:0007669"/>
    <property type="project" value="UniProtKB-UniRule"/>
</dbReference>
<dbReference type="PRINTS" id="PR00449">
    <property type="entry name" value="RASTRNSFRMNG"/>
</dbReference>
<comment type="domain">
    <text evidence="18">The twin Cx2C motifs are involved in the recognition by the mitochondrial MIA40-ERV1 disulfide relay system. The formation of 2 disulfide bonds in the Cx2C motifs through dithiol/disulfide exchange reactions effectively traps the protein in the mitochondrial intermembrane space.</text>
</comment>
<evidence type="ECO:0000256" key="11">
    <source>
        <dbReference type="ARBA" id="ARBA00023136"/>
    </source>
</evidence>
<dbReference type="PROSITE" id="PS51420">
    <property type="entry name" value="RHO"/>
    <property type="match status" value="1"/>
</dbReference>
<feature type="domain" description="Anamorsin C-terminal" evidence="20">
    <location>
        <begin position="223"/>
        <end position="290"/>
    </location>
</feature>
<keyword evidence="3 18" id="KW-0004">4Fe-4S</keyword>
<dbReference type="HAMAP" id="MF_03115">
    <property type="entry name" value="Anamorsin"/>
    <property type="match status" value="1"/>
</dbReference>
<dbReference type="SMART" id="SM00176">
    <property type="entry name" value="RAN"/>
    <property type="match status" value="1"/>
</dbReference>
<keyword evidence="9 18" id="KW-0496">Mitochondrion</keyword>
<dbReference type="SMART" id="SM00173">
    <property type="entry name" value="RAS"/>
    <property type="match status" value="1"/>
</dbReference>